<feature type="compositionally biased region" description="Basic and acidic residues" evidence="8">
    <location>
        <begin position="515"/>
        <end position="527"/>
    </location>
</feature>
<evidence type="ECO:0000256" key="7">
    <source>
        <dbReference type="PROSITE-ProRule" id="PRU00339"/>
    </source>
</evidence>
<accession>A0A8S4N785</accession>
<dbReference type="InterPro" id="IPR019734">
    <property type="entry name" value="TPR_rpt"/>
</dbReference>
<dbReference type="AlphaFoldDB" id="A0A8S4N785"/>
<dbReference type="InterPro" id="IPR011990">
    <property type="entry name" value="TPR-like_helical_dom_sf"/>
</dbReference>
<dbReference type="Proteomes" id="UP000749559">
    <property type="component" value="Unassembled WGS sequence"/>
</dbReference>
<comment type="function">
    <text evidence="6">Axonemal protein which is implicated in axonemal and/or peri-axonemal structure assembly and regulates flagellum assembly and beating and therefore sperm motility.</text>
</comment>
<keyword evidence="2" id="KW-0963">Cytoplasm</keyword>
<feature type="compositionally biased region" description="Acidic residues" evidence="8">
    <location>
        <begin position="487"/>
        <end position="498"/>
    </location>
</feature>
<dbReference type="SUPFAM" id="SSF48452">
    <property type="entry name" value="TPR-like"/>
    <property type="match status" value="1"/>
</dbReference>
<dbReference type="Gene3D" id="1.25.40.10">
    <property type="entry name" value="Tetratricopeptide repeat domain"/>
    <property type="match status" value="1"/>
</dbReference>
<evidence type="ECO:0000256" key="2">
    <source>
        <dbReference type="ARBA" id="ARBA00022490"/>
    </source>
</evidence>
<dbReference type="OrthoDB" id="626167at2759"/>
<keyword evidence="10" id="KW-1185">Reference proteome</keyword>
<keyword evidence="4 7" id="KW-0802">TPR repeat</keyword>
<reference evidence="9" key="1">
    <citation type="submission" date="2022-03" db="EMBL/GenBank/DDBJ databases">
        <authorList>
            <person name="Martin C."/>
        </authorList>
    </citation>
    <scope>NUCLEOTIDE SEQUENCE</scope>
</reference>
<evidence type="ECO:0000256" key="3">
    <source>
        <dbReference type="ARBA" id="ARBA00022737"/>
    </source>
</evidence>
<evidence type="ECO:0000256" key="6">
    <source>
        <dbReference type="ARBA" id="ARBA00044739"/>
    </source>
</evidence>
<feature type="repeat" description="TPR" evidence="7">
    <location>
        <begin position="385"/>
        <end position="418"/>
    </location>
</feature>
<evidence type="ECO:0000256" key="1">
    <source>
        <dbReference type="ARBA" id="ARBA00004496"/>
    </source>
</evidence>
<feature type="region of interest" description="Disordered" evidence="8">
    <location>
        <begin position="465"/>
        <end position="527"/>
    </location>
</feature>
<evidence type="ECO:0000313" key="9">
    <source>
        <dbReference type="EMBL" id="CAH1776811.1"/>
    </source>
</evidence>
<evidence type="ECO:0000256" key="4">
    <source>
        <dbReference type="ARBA" id="ARBA00022803"/>
    </source>
</evidence>
<dbReference type="PANTHER" id="PTHR46630:SF1">
    <property type="entry name" value="TETRATRICOPEPTIDE REPEAT PROTEIN 29"/>
    <property type="match status" value="1"/>
</dbReference>
<evidence type="ECO:0000313" key="10">
    <source>
        <dbReference type="Proteomes" id="UP000749559"/>
    </source>
</evidence>
<dbReference type="EMBL" id="CAIIXF020000002">
    <property type="protein sequence ID" value="CAH1776811.1"/>
    <property type="molecule type" value="Genomic_DNA"/>
</dbReference>
<proteinExistence type="predicted"/>
<comment type="caution">
    <text evidence="9">The sequence shown here is derived from an EMBL/GenBank/DDBJ whole genome shotgun (WGS) entry which is preliminary data.</text>
</comment>
<gene>
    <name evidence="9" type="ORF">OFUS_LOCUS3947</name>
</gene>
<dbReference type="GO" id="GO:0005737">
    <property type="term" value="C:cytoplasm"/>
    <property type="evidence" value="ECO:0007669"/>
    <property type="project" value="UniProtKB-SubCell"/>
</dbReference>
<comment type="subcellular location">
    <subcellularLocation>
        <location evidence="1">Cytoplasm</location>
    </subcellularLocation>
</comment>
<dbReference type="GO" id="GO:0003341">
    <property type="term" value="P:cilium movement"/>
    <property type="evidence" value="ECO:0007669"/>
    <property type="project" value="TreeGrafter"/>
</dbReference>
<protein>
    <recommendedName>
        <fullName evidence="5">Tetratricopeptide repeat protein 29</fullName>
    </recommendedName>
</protein>
<dbReference type="Pfam" id="PF13424">
    <property type="entry name" value="TPR_12"/>
    <property type="match status" value="1"/>
</dbReference>
<evidence type="ECO:0000256" key="8">
    <source>
        <dbReference type="SAM" id="MobiDB-lite"/>
    </source>
</evidence>
<dbReference type="PANTHER" id="PTHR46630">
    <property type="entry name" value="TETRATRICOPEPTIDE REPEAT PROTEIN 29"/>
    <property type="match status" value="1"/>
</dbReference>
<name>A0A8S4N785_OWEFU</name>
<dbReference type="SMART" id="SM00028">
    <property type="entry name" value="TPR"/>
    <property type="match status" value="4"/>
</dbReference>
<keyword evidence="3" id="KW-0677">Repeat</keyword>
<dbReference type="InterPro" id="IPR051476">
    <property type="entry name" value="Bac_ResReg_Asp_Phosphatase"/>
</dbReference>
<sequence>MALILTHQDHIKTIKMAATLPAIYSGGGTQIKQSPVMKVPSPPPSGKPTGKYYLKPIKKFQGKKEKDLFYKQQQLRSQQPLLDKREAAQFRNTFFHTLCLDMLQEGFHQAFSELYALAKEQRQEREAAGPESSLWNKPLLEDSHEKLEMIKTLLSNSEQALRAGDRGAEYDARFKLARFFQSFSGDKQLSDHFFSSCLATSKAVEGDSGRMLAEGHCNVGLALEESENIFDACDNFEAFYKIVSEHKDWINAENETLYANSCKHLTRIYFKIGEKIEKDDQESSLSYLIKAYNMAKESTDKPLEGVASYKLGVAYNKNGDAETALLYLNGYLEICKAHDDEEGIGKACEAIAKAYENQGNIEESIRYLEQFVTVAERSKQDQAYSRACSDLGAVYNSLGRYDEATDYFSKSYNLSRALNDASSISMSRVFFGVTAAHRMIGGVVNHINVANRPTLERLTEWKNNRGDEFNKPIPVEEEPAMAKVVEEVMDEQTAEADEENKNNSNDAEDDEKQQDEEVKEEHEKTDE</sequence>
<dbReference type="GO" id="GO:0005929">
    <property type="term" value="C:cilium"/>
    <property type="evidence" value="ECO:0007669"/>
    <property type="project" value="TreeGrafter"/>
</dbReference>
<evidence type="ECO:0000256" key="5">
    <source>
        <dbReference type="ARBA" id="ARBA00040665"/>
    </source>
</evidence>
<dbReference type="PROSITE" id="PS50005">
    <property type="entry name" value="TPR"/>
    <property type="match status" value="1"/>
</dbReference>
<organism evidence="9 10">
    <name type="scientific">Owenia fusiformis</name>
    <name type="common">Polychaete worm</name>
    <dbReference type="NCBI Taxonomy" id="6347"/>
    <lineage>
        <taxon>Eukaryota</taxon>
        <taxon>Metazoa</taxon>
        <taxon>Spiralia</taxon>
        <taxon>Lophotrochozoa</taxon>
        <taxon>Annelida</taxon>
        <taxon>Polychaeta</taxon>
        <taxon>Sedentaria</taxon>
        <taxon>Canalipalpata</taxon>
        <taxon>Sabellida</taxon>
        <taxon>Oweniida</taxon>
        <taxon>Oweniidae</taxon>
        <taxon>Owenia</taxon>
    </lineage>
</organism>